<dbReference type="PANTHER" id="PTHR30400:SF0">
    <property type="entry name" value="BIOSYNTHETIC PEPTIDOGLYCAN TRANSGLYCOSYLASE"/>
    <property type="match status" value="1"/>
</dbReference>
<feature type="domain" description="Glycosyl transferase family 51" evidence="12">
    <location>
        <begin position="54"/>
        <end position="217"/>
    </location>
</feature>
<keyword evidence="3 11" id="KW-0328">Glycosyltransferase</keyword>
<dbReference type="GO" id="GO:0008955">
    <property type="term" value="F:peptidoglycan glycosyltransferase activity"/>
    <property type="evidence" value="ECO:0007669"/>
    <property type="project" value="UniProtKB-UniRule"/>
</dbReference>
<gene>
    <name evidence="11" type="primary">mtgA</name>
    <name evidence="13" type="ORF">DBO85_09490</name>
</gene>
<dbReference type="InterPro" id="IPR023346">
    <property type="entry name" value="Lysozyme-like_dom_sf"/>
</dbReference>
<dbReference type="AlphaFoldDB" id="A0A2T5P9A4"/>
<comment type="subcellular location">
    <subcellularLocation>
        <location evidence="11">Cell inner membrane</location>
        <topology evidence="11">Single-pass membrane protein</topology>
    </subcellularLocation>
</comment>
<dbReference type="GO" id="GO:0005886">
    <property type="term" value="C:plasma membrane"/>
    <property type="evidence" value="ECO:0007669"/>
    <property type="project" value="UniProtKB-SubCell"/>
</dbReference>
<comment type="catalytic activity">
    <reaction evidence="11">
        <text>[GlcNAc-(1-&gt;4)-Mur2Ac(oyl-L-Ala-gamma-D-Glu-L-Lys-D-Ala-D-Ala)](n)-di-trans,octa-cis-undecaprenyl diphosphate + beta-D-GlcNAc-(1-&gt;4)-Mur2Ac(oyl-L-Ala-gamma-D-Glu-L-Lys-D-Ala-D-Ala)-di-trans,octa-cis-undecaprenyl diphosphate = [GlcNAc-(1-&gt;4)-Mur2Ac(oyl-L-Ala-gamma-D-Glu-L-Lys-D-Ala-D-Ala)](n+1)-di-trans,octa-cis-undecaprenyl diphosphate + di-trans,octa-cis-undecaprenyl diphosphate + H(+)</text>
        <dbReference type="Rhea" id="RHEA:23708"/>
        <dbReference type="Rhea" id="RHEA-COMP:9602"/>
        <dbReference type="Rhea" id="RHEA-COMP:9603"/>
        <dbReference type="ChEBI" id="CHEBI:15378"/>
        <dbReference type="ChEBI" id="CHEBI:58405"/>
        <dbReference type="ChEBI" id="CHEBI:60033"/>
        <dbReference type="ChEBI" id="CHEBI:78435"/>
        <dbReference type="EC" id="2.4.99.28"/>
    </reaction>
</comment>
<protein>
    <recommendedName>
        <fullName evidence="11">Biosynthetic peptidoglycan transglycosylase</fullName>
        <ecNumber evidence="11">2.4.99.28</ecNumber>
    </recommendedName>
    <alternativeName>
        <fullName evidence="11">Glycan polymerase</fullName>
    </alternativeName>
    <alternativeName>
        <fullName evidence="11">Peptidoglycan glycosyltransferase MtgA</fullName>
        <shortName evidence="11">PGT</shortName>
    </alternativeName>
</protein>
<evidence type="ECO:0000256" key="7">
    <source>
        <dbReference type="ARBA" id="ARBA00022984"/>
    </source>
</evidence>
<dbReference type="InterPro" id="IPR011812">
    <property type="entry name" value="Pep_trsgly"/>
</dbReference>
<evidence type="ECO:0000313" key="14">
    <source>
        <dbReference type="Proteomes" id="UP000244064"/>
    </source>
</evidence>
<reference evidence="13 14" key="1">
    <citation type="submission" date="2018-04" db="EMBL/GenBank/DDBJ databases">
        <title>Pseudomonas sp. nov., isolated from mangrove soil.</title>
        <authorList>
            <person name="Chen C."/>
        </authorList>
    </citation>
    <scope>NUCLEOTIDE SEQUENCE [LARGE SCALE GENOMIC DNA]</scope>
    <source>
        <strain evidence="13 14">TC-11</strain>
    </source>
</reference>
<sequence>MLRTLLRRLIKLLLWLILASVLLVLVLRWVPPPGTALMLERKIESWTSGEPIDLQRSWRPWQELPDDLKMAVIAAEDQRFAEHWGFDVDAIQAALQHNQQGGSLRGASTLSQQVAKNLFLWSGRSWPRKGLEAWFTLLIELLWPKERILEVYLNSVEWADGVFGAEAAARHHFNVGAAYLSSQQSAQLAAVLPNPRNWSAGQPSPYVLQRSAWIRQQTRQLGGSHYLNQLRWKPPQWWPEALRERFR</sequence>
<proteinExistence type="inferred from homology"/>
<keyword evidence="5 11" id="KW-0812">Transmembrane</keyword>
<evidence type="ECO:0000256" key="3">
    <source>
        <dbReference type="ARBA" id="ARBA00022676"/>
    </source>
</evidence>
<evidence type="ECO:0000256" key="4">
    <source>
        <dbReference type="ARBA" id="ARBA00022679"/>
    </source>
</evidence>
<dbReference type="GO" id="GO:0071555">
    <property type="term" value="P:cell wall organization"/>
    <property type="evidence" value="ECO:0007669"/>
    <property type="project" value="UniProtKB-KW"/>
</dbReference>
<keyword evidence="9 11" id="KW-0472">Membrane</keyword>
<dbReference type="SUPFAM" id="SSF53955">
    <property type="entry name" value="Lysozyme-like"/>
    <property type="match status" value="1"/>
</dbReference>
<dbReference type="UniPathway" id="UPA00219"/>
<dbReference type="PANTHER" id="PTHR30400">
    <property type="entry name" value="MONOFUNCTIONAL BIOSYNTHETIC PEPTIDOGLYCAN TRANSGLYCOSYLASE"/>
    <property type="match status" value="1"/>
</dbReference>
<comment type="pathway">
    <text evidence="11">Cell wall biogenesis; peptidoglycan biosynthesis.</text>
</comment>
<keyword evidence="2 11" id="KW-0997">Cell inner membrane</keyword>
<keyword evidence="6 11" id="KW-0133">Cell shape</keyword>
<comment type="similarity">
    <text evidence="11">Belongs to the glycosyltransferase 51 family.</text>
</comment>
<evidence type="ECO:0000256" key="10">
    <source>
        <dbReference type="ARBA" id="ARBA00023316"/>
    </source>
</evidence>
<dbReference type="Gene3D" id="1.10.3810.10">
    <property type="entry name" value="Biosynthetic peptidoglycan transglycosylase-like"/>
    <property type="match status" value="1"/>
</dbReference>
<evidence type="ECO:0000256" key="9">
    <source>
        <dbReference type="ARBA" id="ARBA00023136"/>
    </source>
</evidence>
<comment type="caution">
    <text evidence="13">The sequence shown here is derived from an EMBL/GenBank/DDBJ whole genome shotgun (WGS) entry which is preliminary data.</text>
</comment>
<dbReference type="GO" id="GO:0008360">
    <property type="term" value="P:regulation of cell shape"/>
    <property type="evidence" value="ECO:0007669"/>
    <property type="project" value="UniProtKB-KW"/>
</dbReference>
<dbReference type="InterPro" id="IPR036950">
    <property type="entry name" value="PBP_transglycosylase"/>
</dbReference>
<evidence type="ECO:0000256" key="2">
    <source>
        <dbReference type="ARBA" id="ARBA00022519"/>
    </source>
</evidence>
<dbReference type="OrthoDB" id="9766909at2"/>
<evidence type="ECO:0000256" key="11">
    <source>
        <dbReference type="HAMAP-Rule" id="MF_00766"/>
    </source>
</evidence>
<evidence type="ECO:0000256" key="6">
    <source>
        <dbReference type="ARBA" id="ARBA00022960"/>
    </source>
</evidence>
<keyword evidence="7 11" id="KW-0573">Peptidoglycan synthesis</keyword>
<evidence type="ECO:0000313" key="13">
    <source>
        <dbReference type="EMBL" id="PTU74323.1"/>
    </source>
</evidence>
<keyword evidence="8 11" id="KW-1133">Transmembrane helix</keyword>
<evidence type="ECO:0000256" key="5">
    <source>
        <dbReference type="ARBA" id="ARBA00022692"/>
    </source>
</evidence>
<keyword evidence="4 11" id="KW-0808">Transferase</keyword>
<dbReference type="GO" id="GO:0016763">
    <property type="term" value="F:pentosyltransferase activity"/>
    <property type="evidence" value="ECO:0007669"/>
    <property type="project" value="InterPro"/>
</dbReference>
<dbReference type="Proteomes" id="UP000244064">
    <property type="component" value="Unassembled WGS sequence"/>
</dbReference>
<keyword evidence="14" id="KW-1185">Reference proteome</keyword>
<accession>A0A2T5P9A4</accession>
<dbReference type="InterPro" id="IPR001264">
    <property type="entry name" value="Glyco_trans_51"/>
</dbReference>
<dbReference type="NCBIfam" id="TIGR02070">
    <property type="entry name" value="mono_pep_trsgly"/>
    <property type="match status" value="1"/>
</dbReference>
<keyword evidence="10 11" id="KW-0961">Cell wall biogenesis/degradation</keyword>
<dbReference type="Pfam" id="PF00912">
    <property type="entry name" value="Transgly"/>
    <property type="match status" value="1"/>
</dbReference>
<dbReference type="HAMAP" id="MF_00766">
    <property type="entry name" value="PGT_MtgA"/>
    <property type="match status" value="1"/>
</dbReference>
<dbReference type="GO" id="GO:0009252">
    <property type="term" value="P:peptidoglycan biosynthetic process"/>
    <property type="evidence" value="ECO:0007669"/>
    <property type="project" value="UniProtKB-UniRule"/>
</dbReference>
<keyword evidence="1 11" id="KW-1003">Cell membrane</keyword>
<evidence type="ECO:0000256" key="8">
    <source>
        <dbReference type="ARBA" id="ARBA00022989"/>
    </source>
</evidence>
<comment type="function">
    <text evidence="11">Peptidoglycan polymerase that catalyzes glycan chain elongation from lipid-linked precursors.</text>
</comment>
<name>A0A2T5P9A4_9PSED</name>
<organism evidence="13 14">
    <name type="scientific">Pseudomonas mangrovi</name>
    <dbReference type="NCBI Taxonomy" id="2161748"/>
    <lineage>
        <taxon>Bacteria</taxon>
        <taxon>Pseudomonadati</taxon>
        <taxon>Pseudomonadota</taxon>
        <taxon>Gammaproteobacteria</taxon>
        <taxon>Pseudomonadales</taxon>
        <taxon>Pseudomonadaceae</taxon>
        <taxon>Pseudomonas</taxon>
    </lineage>
</organism>
<evidence type="ECO:0000256" key="1">
    <source>
        <dbReference type="ARBA" id="ARBA00022475"/>
    </source>
</evidence>
<evidence type="ECO:0000259" key="12">
    <source>
        <dbReference type="Pfam" id="PF00912"/>
    </source>
</evidence>
<dbReference type="EMBL" id="QASN01000017">
    <property type="protein sequence ID" value="PTU74323.1"/>
    <property type="molecule type" value="Genomic_DNA"/>
</dbReference>
<dbReference type="EC" id="2.4.99.28" evidence="11"/>
<dbReference type="RefSeq" id="WP_108107020.1">
    <property type="nucleotide sequence ID" value="NZ_QASN01000017.1"/>
</dbReference>
<dbReference type="GO" id="GO:0009274">
    <property type="term" value="C:peptidoglycan-based cell wall"/>
    <property type="evidence" value="ECO:0007669"/>
    <property type="project" value="InterPro"/>
</dbReference>